<evidence type="ECO:0000256" key="5">
    <source>
        <dbReference type="ARBA" id="ARBA00022753"/>
    </source>
</evidence>
<dbReference type="SUPFAM" id="SSF52317">
    <property type="entry name" value="Class I glutamine amidotransferase-like"/>
    <property type="match status" value="1"/>
</dbReference>
<accession>A0ABN8M1R5</accession>
<reference evidence="10 11" key="1">
    <citation type="submission" date="2022-05" db="EMBL/GenBank/DDBJ databases">
        <authorList>
            <consortium name="Genoscope - CEA"/>
            <person name="William W."/>
        </authorList>
    </citation>
    <scope>NUCLEOTIDE SEQUENCE [LARGE SCALE GENOMIC DNA]</scope>
</reference>
<comment type="caution">
    <text evidence="10">The sequence shown here is derived from an EMBL/GenBank/DDBJ whole genome shotgun (WGS) entry which is preliminary data.</text>
</comment>
<dbReference type="CDD" id="cd03141">
    <property type="entry name" value="GATase1_Hsp31_like"/>
    <property type="match status" value="1"/>
</dbReference>
<evidence type="ECO:0000313" key="11">
    <source>
        <dbReference type="Proteomes" id="UP001159427"/>
    </source>
</evidence>
<name>A0ABN8M1R5_9CNID</name>
<evidence type="ECO:0000313" key="10">
    <source>
        <dbReference type="EMBL" id="CAH3022389.1"/>
    </source>
</evidence>
<sequence>MRERSIFSVARSLGRDNESNMAAKPNCLIVCSSATQGVSAQSFIHAFTLTHSVFNVQIATPKGQQIDFVKSDENSRKWLNEFRTKPFSVPGKLEDVDASRYGAVLIPSAPGALYDLAQDNELAKLLNTFVQEKKPICAVGHGVAGLCSARREDRKSWSFKSYSLTGPSVFESARSADFSSLPLIVEDWIKDNGGTYSATEPDGMHVIIDRHLITGQNDTSTLSAVQNLILLCNARLDSKC</sequence>
<evidence type="ECO:0000256" key="9">
    <source>
        <dbReference type="ARBA" id="ARBA00045408"/>
    </source>
</evidence>
<protein>
    <recommendedName>
        <fullName evidence="6">Glutamine amidotransferase-like class 1 domain-containing protein 1</fullName>
    </recommendedName>
    <alternativeName>
        <fullName evidence="8">Ferry endosomal RAB5 effector complex subunit 5</fullName>
    </alternativeName>
    <alternativeName>
        <fullName evidence="7">Parkinson disease 7 domain-containing protein 1</fullName>
    </alternativeName>
</protein>
<evidence type="ECO:0000256" key="6">
    <source>
        <dbReference type="ARBA" id="ARBA00039189"/>
    </source>
</evidence>
<dbReference type="InterPro" id="IPR050325">
    <property type="entry name" value="Prot/Nucl_acid_deglycase"/>
</dbReference>
<dbReference type="InterPro" id="IPR029062">
    <property type="entry name" value="Class_I_gatase-like"/>
</dbReference>
<dbReference type="PANTHER" id="PTHR48094:SF18">
    <property type="entry name" value="GLUTAMINE AMIDOTRANSFERASE-LIKE CLASS 1 DOMAIN-CONTAINING PROTEIN 1"/>
    <property type="match status" value="1"/>
</dbReference>
<evidence type="ECO:0000256" key="8">
    <source>
        <dbReference type="ARBA" id="ARBA00044823"/>
    </source>
</evidence>
<keyword evidence="3" id="KW-0964">Secreted</keyword>
<dbReference type="Proteomes" id="UP001159427">
    <property type="component" value="Unassembled WGS sequence"/>
</dbReference>
<evidence type="ECO:0000256" key="3">
    <source>
        <dbReference type="ARBA" id="ARBA00022525"/>
    </source>
</evidence>
<keyword evidence="11" id="KW-1185">Reference proteome</keyword>
<comment type="subcellular location">
    <subcellularLocation>
        <location evidence="1">Early endosome</location>
    </subcellularLocation>
    <subcellularLocation>
        <location evidence="2">Secreted</location>
    </subcellularLocation>
</comment>
<evidence type="ECO:0000256" key="2">
    <source>
        <dbReference type="ARBA" id="ARBA00004613"/>
    </source>
</evidence>
<keyword evidence="4" id="KW-0732">Signal</keyword>
<evidence type="ECO:0000256" key="4">
    <source>
        <dbReference type="ARBA" id="ARBA00022729"/>
    </source>
</evidence>
<gene>
    <name evidence="10" type="ORF">PEVE_00015221</name>
</gene>
<comment type="function">
    <text evidence="9">Component of the FERRY complex (Five-subunit Endosomal Rab5 and RNA/ribosome intermediary). The FERRY complex directly interacts with mRNAs and RAB5A, and functions as a RAB5A effector involved in the localization and the distribution of specific mRNAs most likely by mediating their endosomal transport. The complex recruits mRNAs and ribosomes to early endosomes through direct mRNA-interaction.</text>
</comment>
<keyword evidence="5" id="KW-0967">Endosome</keyword>
<dbReference type="PANTHER" id="PTHR48094">
    <property type="entry name" value="PROTEIN/NUCLEIC ACID DEGLYCASE DJ-1-RELATED"/>
    <property type="match status" value="1"/>
</dbReference>
<evidence type="ECO:0000256" key="1">
    <source>
        <dbReference type="ARBA" id="ARBA00004412"/>
    </source>
</evidence>
<dbReference type="Gene3D" id="3.40.50.880">
    <property type="match status" value="1"/>
</dbReference>
<proteinExistence type="predicted"/>
<dbReference type="EMBL" id="CALNXI010000217">
    <property type="protein sequence ID" value="CAH3022389.1"/>
    <property type="molecule type" value="Genomic_DNA"/>
</dbReference>
<evidence type="ECO:0000256" key="7">
    <source>
        <dbReference type="ARBA" id="ARBA00042130"/>
    </source>
</evidence>
<organism evidence="10 11">
    <name type="scientific">Porites evermanni</name>
    <dbReference type="NCBI Taxonomy" id="104178"/>
    <lineage>
        <taxon>Eukaryota</taxon>
        <taxon>Metazoa</taxon>
        <taxon>Cnidaria</taxon>
        <taxon>Anthozoa</taxon>
        <taxon>Hexacorallia</taxon>
        <taxon>Scleractinia</taxon>
        <taxon>Fungiina</taxon>
        <taxon>Poritidae</taxon>
        <taxon>Porites</taxon>
    </lineage>
</organism>